<dbReference type="SUPFAM" id="SSF53335">
    <property type="entry name" value="S-adenosyl-L-methionine-dependent methyltransferases"/>
    <property type="match status" value="1"/>
</dbReference>
<evidence type="ECO:0000256" key="2">
    <source>
        <dbReference type="ARBA" id="ARBA00022603"/>
    </source>
</evidence>
<dbReference type="InterPro" id="IPR029063">
    <property type="entry name" value="SAM-dependent_MTases_sf"/>
</dbReference>
<evidence type="ECO:0000256" key="3">
    <source>
        <dbReference type="ARBA" id="ARBA00022679"/>
    </source>
</evidence>
<protein>
    <recommendedName>
        <fullName evidence="1">peptide chain release factor N(5)-glutamine methyltransferase</fullName>
        <ecNumber evidence="1">2.1.1.297</ecNumber>
    </recommendedName>
</protein>
<dbReference type="InterPro" id="IPR002052">
    <property type="entry name" value="DNA_methylase_N6_adenine_CS"/>
</dbReference>
<dbReference type="InterPro" id="IPR040758">
    <property type="entry name" value="PrmC_N"/>
</dbReference>
<dbReference type="Pfam" id="PF05175">
    <property type="entry name" value="MTS"/>
    <property type="match status" value="1"/>
</dbReference>
<organism evidence="8 9">
    <name type="scientific">Clavelina lepadiformis</name>
    <name type="common">Light-bulb sea squirt</name>
    <name type="synonym">Ascidia lepadiformis</name>
    <dbReference type="NCBI Taxonomy" id="159417"/>
    <lineage>
        <taxon>Eukaryota</taxon>
        <taxon>Metazoa</taxon>
        <taxon>Chordata</taxon>
        <taxon>Tunicata</taxon>
        <taxon>Ascidiacea</taxon>
        <taxon>Aplousobranchia</taxon>
        <taxon>Clavelinidae</taxon>
        <taxon>Clavelina</taxon>
    </lineage>
</organism>
<dbReference type="PANTHER" id="PTHR18895:SF74">
    <property type="entry name" value="MTRF1L RELEASE FACTOR GLUTAMINE METHYLTRANSFERASE"/>
    <property type="match status" value="1"/>
</dbReference>
<comment type="caution">
    <text evidence="8">The sequence shown here is derived from an EMBL/GenBank/DDBJ whole genome shotgun (WGS) entry which is preliminary data.</text>
</comment>
<dbReference type="Gene3D" id="3.40.50.150">
    <property type="entry name" value="Vaccinia Virus protein VP39"/>
    <property type="match status" value="1"/>
</dbReference>
<evidence type="ECO:0000256" key="4">
    <source>
        <dbReference type="ARBA" id="ARBA00022691"/>
    </source>
</evidence>
<comment type="catalytic activity">
    <reaction evidence="5">
        <text>L-glutaminyl-[peptide chain release factor] + S-adenosyl-L-methionine = N(5)-methyl-L-glutaminyl-[peptide chain release factor] + S-adenosyl-L-homocysteine + H(+)</text>
        <dbReference type="Rhea" id="RHEA:42896"/>
        <dbReference type="Rhea" id="RHEA-COMP:10271"/>
        <dbReference type="Rhea" id="RHEA-COMP:10272"/>
        <dbReference type="ChEBI" id="CHEBI:15378"/>
        <dbReference type="ChEBI" id="CHEBI:30011"/>
        <dbReference type="ChEBI" id="CHEBI:57856"/>
        <dbReference type="ChEBI" id="CHEBI:59789"/>
        <dbReference type="ChEBI" id="CHEBI:61891"/>
        <dbReference type="EC" id="2.1.1.297"/>
    </reaction>
</comment>
<dbReference type="NCBIfam" id="TIGR00536">
    <property type="entry name" value="hemK_fam"/>
    <property type="match status" value="1"/>
</dbReference>
<feature type="domain" description="Methyltransferase small" evidence="6">
    <location>
        <begin position="133"/>
        <end position="218"/>
    </location>
</feature>
<keyword evidence="4" id="KW-0949">S-adenosyl-L-methionine</keyword>
<dbReference type="InterPro" id="IPR007848">
    <property type="entry name" value="Small_mtfrase_dom"/>
</dbReference>
<evidence type="ECO:0000256" key="1">
    <source>
        <dbReference type="ARBA" id="ARBA00012771"/>
    </source>
</evidence>
<dbReference type="Proteomes" id="UP001642483">
    <property type="component" value="Unassembled WGS sequence"/>
</dbReference>
<proteinExistence type="predicted"/>
<evidence type="ECO:0000313" key="8">
    <source>
        <dbReference type="EMBL" id="CAK8676099.1"/>
    </source>
</evidence>
<dbReference type="InterPro" id="IPR050320">
    <property type="entry name" value="N5-glutamine_MTase"/>
</dbReference>
<evidence type="ECO:0000256" key="5">
    <source>
        <dbReference type="ARBA" id="ARBA00048391"/>
    </source>
</evidence>
<name>A0ABP0FCE7_CLALP</name>
<dbReference type="PANTHER" id="PTHR18895">
    <property type="entry name" value="HEMK METHYLTRANSFERASE"/>
    <property type="match status" value="1"/>
</dbReference>
<keyword evidence="2" id="KW-0489">Methyltransferase</keyword>
<evidence type="ECO:0000259" key="6">
    <source>
        <dbReference type="Pfam" id="PF05175"/>
    </source>
</evidence>
<dbReference type="Pfam" id="PF17827">
    <property type="entry name" value="PrmC_N"/>
    <property type="match status" value="1"/>
</dbReference>
<dbReference type="Gene3D" id="1.10.8.10">
    <property type="entry name" value="DNA helicase RuvA subunit, C-terminal domain"/>
    <property type="match status" value="1"/>
</dbReference>
<evidence type="ECO:0000313" key="9">
    <source>
        <dbReference type="Proteomes" id="UP001642483"/>
    </source>
</evidence>
<reference evidence="8 9" key="1">
    <citation type="submission" date="2024-02" db="EMBL/GenBank/DDBJ databases">
        <authorList>
            <person name="Daric V."/>
            <person name="Darras S."/>
        </authorList>
    </citation>
    <scope>NUCLEOTIDE SEQUENCE [LARGE SCALE GENOMIC DNA]</scope>
</reference>
<sequence length="306" mass="35255">MRRFLSEVAFRAKPPTVTTKLQEWKRLFEEHNISEPQPSAEFIISHVLGKKTYGQISHADRRRVLDAIEITEIDNLCKKRLTKLPIQYVIEEWDFSKLTLKMKPPVFIPRPETEELVKLVCDDINLSPTSRFSLLEVGCGSGAISLAVLHSLKHKQIHKNLFITAIDKDEKAVRLMEENADHTKLNSYNLKVFTSDIRCFSETKQCKYDGLVSNPPYIPTNDMKSLQPEISLYESEISLHGGTEGLDVIKEILDAAKHLLKTGGWIRMEVDASHPKLLKNFNSNFYLDKVEKDFLDRERFVKLIKM</sequence>
<dbReference type="CDD" id="cd02440">
    <property type="entry name" value="AdoMet_MTases"/>
    <property type="match status" value="1"/>
</dbReference>
<dbReference type="InterPro" id="IPR004556">
    <property type="entry name" value="HemK-like"/>
</dbReference>
<feature type="domain" description="Release factor glutamine methyltransferase N-terminal" evidence="7">
    <location>
        <begin position="21"/>
        <end position="90"/>
    </location>
</feature>
<dbReference type="EC" id="2.1.1.297" evidence="1"/>
<dbReference type="PROSITE" id="PS00092">
    <property type="entry name" value="N6_MTASE"/>
    <property type="match status" value="1"/>
</dbReference>
<evidence type="ECO:0000259" key="7">
    <source>
        <dbReference type="Pfam" id="PF17827"/>
    </source>
</evidence>
<keyword evidence="3" id="KW-0808">Transferase</keyword>
<accession>A0ABP0FCE7</accession>
<gene>
    <name evidence="8" type="ORF">CVLEPA_LOCUS5590</name>
</gene>
<keyword evidence="9" id="KW-1185">Reference proteome</keyword>
<dbReference type="EMBL" id="CAWYQH010000024">
    <property type="protein sequence ID" value="CAK8676099.1"/>
    <property type="molecule type" value="Genomic_DNA"/>
</dbReference>